<evidence type="ECO:0000256" key="6">
    <source>
        <dbReference type="ARBA" id="ARBA00022741"/>
    </source>
</evidence>
<dbReference type="RefSeq" id="WP_008832375.1">
    <property type="nucleotide sequence ID" value="NZ_CP017076.1"/>
</dbReference>
<evidence type="ECO:0000313" key="17">
    <source>
        <dbReference type="Proteomes" id="UP000094626"/>
    </source>
</evidence>
<feature type="binding site" evidence="12">
    <location>
        <begin position="38"/>
        <end position="42"/>
    </location>
    <ligand>
        <name>substrate</name>
    </ligand>
</feature>
<feature type="binding site" evidence="12">
    <location>
        <begin position="10"/>
        <end position="12"/>
    </location>
    <ligand>
        <name>substrate</name>
    </ligand>
</feature>
<dbReference type="Pfam" id="PF00294">
    <property type="entry name" value="PfkB"/>
    <property type="match status" value="1"/>
</dbReference>
<feature type="binding site" evidence="12">
    <location>
        <position position="251"/>
    </location>
    <ligand>
        <name>substrate</name>
    </ligand>
</feature>
<keyword evidence="7 12" id="KW-0418">Kinase</keyword>
<keyword evidence="14" id="KW-0614">Plasmid</keyword>
<keyword evidence="12" id="KW-0963">Cytoplasm</keyword>
<dbReference type="Gene3D" id="3.40.1190.20">
    <property type="match status" value="1"/>
</dbReference>
<dbReference type="PANTHER" id="PTHR10584:SF166">
    <property type="entry name" value="RIBOKINASE"/>
    <property type="match status" value="1"/>
</dbReference>
<feature type="binding site" evidence="12">
    <location>
        <position position="275"/>
    </location>
    <ligand>
        <name>ATP</name>
        <dbReference type="ChEBI" id="CHEBI:30616"/>
    </ligand>
</feature>
<feature type="binding site" evidence="12">
    <location>
        <position position="286"/>
    </location>
    <ligand>
        <name>K(+)</name>
        <dbReference type="ChEBI" id="CHEBI:29103"/>
    </ligand>
</feature>
<feature type="binding site" evidence="12">
    <location>
        <begin position="218"/>
        <end position="223"/>
    </location>
    <ligand>
        <name>ATP</name>
        <dbReference type="ChEBI" id="CHEBI:30616"/>
    </ligand>
</feature>
<feature type="binding site" evidence="12">
    <location>
        <position position="247"/>
    </location>
    <ligand>
        <name>K(+)</name>
        <dbReference type="ChEBI" id="CHEBI:29103"/>
    </ligand>
</feature>
<dbReference type="SUPFAM" id="SSF53613">
    <property type="entry name" value="Ribokinase-like"/>
    <property type="match status" value="1"/>
</dbReference>
<dbReference type="InterPro" id="IPR002173">
    <property type="entry name" value="Carboh/pur_kinase_PfkB_CS"/>
</dbReference>
<protein>
    <recommendedName>
        <fullName evidence="3 12">Ribokinase</fullName>
        <shortName evidence="12">RK</shortName>
        <ecNumber evidence="2 12">2.7.1.15</ecNumber>
    </recommendedName>
</protein>
<evidence type="ECO:0000313" key="14">
    <source>
        <dbReference type="EMBL" id="AOR79057.1"/>
    </source>
</evidence>
<dbReference type="InterPro" id="IPR011611">
    <property type="entry name" value="PfkB_dom"/>
</dbReference>
<dbReference type="GO" id="GO:0004747">
    <property type="term" value="F:ribokinase activity"/>
    <property type="evidence" value="ECO:0007669"/>
    <property type="project" value="UniProtKB-UniRule"/>
</dbReference>
<comment type="function">
    <text evidence="12">Catalyzes the phosphorylation of ribose at O-5 in a reaction requiring ATP and magnesium. The resulting D-ribose-5-phosphate can then be used either for sythesis of nucleotides, histidine, and tryptophan, or as a component of the pentose phosphate pathway.</text>
</comment>
<evidence type="ECO:0000256" key="12">
    <source>
        <dbReference type="HAMAP-Rule" id="MF_01987"/>
    </source>
</evidence>
<dbReference type="Proteomes" id="UP000024329">
    <property type="component" value="Unassembled WGS sequence"/>
</dbReference>
<comment type="catalytic activity">
    <reaction evidence="12">
        <text>D-ribose + ATP = D-ribose 5-phosphate + ADP + H(+)</text>
        <dbReference type="Rhea" id="RHEA:13697"/>
        <dbReference type="ChEBI" id="CHEBI:15378"/>
        <dbReference type="ChEBI" id="CHEBI:30616"/>
        <dbReference type="ChEBI" id="CHEBI:47013"/>
        <dbReference type="ChEBI" id="CHEBI:78346"/>
        <dbReference type="ChEBI" id="CHEBI:456216"/>
        <dbReference type="EC" id="2.7.1.15"/>
    </reaction>
</comment>
<evidence type="ECO:0000313" key="15">
    <source>
        <dbReference type="EMBL" id="EZP82747.1"/>
    </source>
</evidence>
<reference evidence="15 16" key="1">
    <citation type="submission" date="2014-03" db="EMBL/GenBank/DDBJ databases">
        <title>Whole genome sequence of Novosphingobium resinovorum KF1.</title>
        <authorList>
            <person name="Gan H.M."/>
            <person name="Gan H.Y."/>
            <person name="Chew T.H."/>
            <person name="Savka M.A."/>
        </authorList>
    </citation>
    <scope>NUCLEOTIDE SEQUENCE [LARGE SCALE GENOMIC DNA]</scope>
    <source>
        <strain evidence="15 16">KF1</strain>
    </source>
</reference>
<keyword evidence="8 12" id="KW-0067">ATP-binding</keyword>
<dbReference type="PANTHER" id="PTHR10584">
    <property type="entry name" value="SUGAR KINASE"/>
    <property type="match status" value="1"/>
</dbReference>
<evidence type="ECO:0000256" key="2">
    <source>
        <dbReference type="ARBA" id="ARBA00012035"/>
    </source>
</evidence>
<accession>A0A031K2B8</accession>
<feature type="binding site" evidence="12">
    <location>
        <position position="137"/>
    </location>
    <ligand>
        <name>substrate</name>
    </ligand>
</feature>
<proteinExistence type="inferred from homology"/>
<feature type="active site" description="Proton acceptor" evidence="12">
    <location>
        <position position="251"/>
    </location>
</feature>
<comment type="cofactor">
    <cofactor evidence="12">
        <name>Mg(2+)</name>
        <dbReference type="ChEBI" id="CHEBI:18420"/>
    </cofactor>
    <text evidence="12">Requires a divalent cation, most likely magnesium in vivo, as an electrophilic catalyst to aid phosphoryl group transfer. It is the chelate of the metal and the nucleotide that is the actual substrate.</text>
</comment>
<evidence type="ECO:0000256" key="10">
    <source>
        <dbReference type="ARBA" id="ARBA00022958"/>
    </source>
</evidence>
<keyword evidence="5 12" id="KW-0479">Metal-binding</keyword>
<name>A0A031K2B8_9SPHN</name>
<dbReference type="PRINTS" id="PR00990">
    <property type="entry name" value="RIBOKINASE"/>
</dbReference>
<organism evidence="15 16">
    <name type="scientific">Novosphingobium resinovorum</name>
    <dbReference type="NCBI Taxonomy" id="158500"/>
    <lineage>
        <taxon>Bacteria</taxon>
        <taxon>Pseudomonadati</taxon>
        <taxon>Pseudomonadota</taxon>
        <taxon>Alphaproteobacteria</taxon>
        <taxon>Sphingomonadales</taxon>
        <taxon>Sphingomonadaceae</taxon>
        <taxon>Novosphingobium</taxon>
    </lineage>
</organism>
<sequence>MSVTVFGSLNLDIALRLPAKAAWGQTLLVEDSAQAIGGKGLNQAVASARFGSVTRMAGAVGDDAAGRLLLEALGGDGVDTAHVEVLAGQGSGRATILIEPGGDNMIAVEAGANLLARAEVALGAIDAVTRVLLVQLETDIDAIAALFASDAAAHVRRIVNAAPAIPAGARLFGMADMMIFNQTEFADYLALDREPETLDDLLVARRLLARPDQTVVVTLGALGSAAIGVESATFVPAVPAERVVDTSGAGDCFCGVLAACIDQGVGLEAALRLANAAASLSVGRRGAAPSMPLRSEIP</sequence>
<dbReference type="Proteomes" id="UP000094626">
    <property type="component" value="Plasmid pSA1"/>
</dbReference>
<comment type="similarity">
    <text evidence="12">Belongs to the carbohydrate kinase PfkB family. Ribokinase subfamily.</text>
</comment>
<geneLocation type="plasmid" evidence="14 17">
    <name>pSA1</name>
</geneLocation>
<comment type="activity regulation">
    <text evidence="12">Activated by a monovalent cation that binds near, but not in, the active site. The most likely occupant of the site in vivo is potassium. Ion binding induces a conformational change that may alter substrate affinity.</text>
</comment>
<feature type="binding site" evidence="12">
    <location>
        <position position="181"/>
    </location>
    <ligand>
        <name>ATP</name>
        <dbReference type="ChEBI" id="CHEBI:30616"/>
    </ligand>
</feature>
<dbReference type="PATRIC" id="fig|158500.4.peg.1711"/>
<evidence type="ECO:0000256" key="5">
    <source>
        <dbReference type="ARBA" id="ARBA00022723"/>
    </source>
</evidence>
<dbReference type="CDD" id="cd01174">
    <property type="entry name" value="ribokinase"/>
    <property type="match status" value="1"/>
</dbReference>
<dbReference type="eggNOG" id="COG0524">
    <property type="taxonomic scope" value="Bacteria"/>
</dbReference>
<dbReference type="GO" id="GO:0046872">
    <property type="term" value="F:metal ion binding"/>
    <property type="evidence" value="ECO:0007669"/>
    <property type="project" value="UniProtKB-KW"/>
</dbReference>
<dbReference type="GO" id="GO:0005737">
    <property type="term" value="C:cytoplasm"/>
    <property type="evidence" value="ECO:0007669"/>
    <property type="project" value="UniProtKB-SubCell"/>
</dbReference>
<keyword evidence="9 12" id="KW-0460">Magnesium</keyword>
<feature type="domain" description="Carbohydrate kinase PfkB" evidence="13">
    <location>
        <begin position="3"/>
        <end position="292"/>
    </location>
</feature>
<dbReference type="GO" id="GO:0005524">
    <property type="term" value="F:ATP binding"/>
    <property type="evidence" value="ECO:0007669"/>
    <property type="project" value="UniProtKB-UniRule"/>
</dbReference>
<reference evidence="14" key="2">
    <citation type="submission" date="2016-08" db="EMBL/GenBank/DDBJ databases">
        <authorList>
            <person name="Seilhamer J.J."/>
        </authorList>
    </citation>
    <scope>NUCLEOTIDE SEQUENCE [LARGE SCALE GENOMIC DNA]</scope>
    <source>
        <strain evidence="14">SA1</strain>
        <plasmid evidence="14">pSA1</plasmid>
    </source>
</reference>
<feature type="binding site" evidence="12">
    <location>
        <position position="245"/>
    </location>
    <ligand>
        <name>K(+)</name>
        <dbReference type="ChEBI" id="CHEBI:29103"/>
    </ligand>
</feature>
<comment type="subcellular location">
    <subcellularLocation>
        <location evidence="12">Cytoplasm</location>
    </subcellularLocation>
</comment>
<evidence type="ECO:0000256" key="9">
    <source>
        <dbReference type="ARBA" id="ARBA00022842"/>
    </source>
</evidence>
<dbReference type="InterPro" id="IPR002139">
    <property type="entry name" value="Ribo/fructo_kinase"/>
</dbReference>
<dbReference type="AlphaFoldDB" id="A0A031K2B8"/>
<dbReference type="PROSITE" id="PS00583">
    <property type="entry name" value="PFKB_KINASES_1"/>
    <property type="match status" value="1"/>
</dbReference>
<evidence type="ECO:0000313" key="16">
    <source>
        <dbReference type="Proteomes" id="UP000024329"/>
    </source>
</evidence>
<keyword evidence="17" id="KW-1185">Reference proteome</keyword>
<evidence type="ECO:0000256" key="4">
    <source>
        <dbReference type="ARBA" id="ARBA00022679"/>
    </source>
</evidence>
<feature type="binding site" evidence="12">
    <location>
        <begin position="250"/>
        <end position="251"/>
    </location>
    <ligand>
        <name>ATP</name>
        <dbReference type="ChEBI" id="CHEBI:30616"/>
    </ligand>
</feature>
<dbReference type="GO" id="GO:0019303">
    <property type="term" value="P:D-ribose catabolic process"/>
    <property type="evidence" value="ECO:0007669"/>
    <property type="project" value="UniProtKB-UniRule"/>
</dbReference>
<evidence type="ECO:0000259" key="13">
    <source>
        <dbReference type="Pfam" id="PF00294"/>
    </source>
</evidence>
<dbReference type="EC" id="2.7.1.15" evidence="2 12"/>
<keyword evidence="6 12" id="KW-0547">Nucleotide-binding</keyword>
<evidence type="ECO:0000256" key="8">
    <source>
        <dbReference type="ARBA" id="ARBA00022840"/>
    </source>
</evidence>
<dbReference type="InterPro" id="IPR011877">
    <property type="entry name" value="Ribokinase"/>
</dbReference>
<keyword evidence="10 12" id="KW-0630">Potassium</keyword>
<evidence type="ECO:0000256" key="7">
    <source>
        <dbReference type="ARBA" id="ARBA00022777"/>
    </source>
</evidence>
<dbReference type="OrthoDB" id="9775849at2"/>
<comment type="pathway">
    <text evidence="12">Carbohydrate metabolism; D-ribose degradation; D-ribose 5-phosphate from beta-D-ribopyranose: step 2/2.</text>
</comment>
<dbReference type="HAMAP" id="MF_01987">
    <property type="entry name" value="Ribokinase"/>
    <property type="match status" value="1"/>
</dbReference>
<feature type="binding site" evidence="12">
    <location>
        <position position="284"/>
    </location>
    <ligand>
        <name>K(+)</name>
        <dbReference type="ChEBI" id="CHEBI:29103"/>
    </ligand>
</feature>
<keyword evidence="4 12" id="KW-0808">Transferase</keyword>
<dbReference type="EMBL" id="JFYZ01000005">
    <property type="protein sequence ID" value="EZP82747.1"/>
    <property type="molecule type" value="Genomic_DNA"/>
</dbReference>
<comment type="similarity">
    <text evidence="1">Belongs to the carbohydrate kinase pfkB family.</text>
</comment>
<evidence type="ECO:0000256" key="1">
    <source>
        <dbReference type="ARBA" id="ARBA00005380"/>
    </source>
</evidence>
<comment type="subunit">
    <text evidence="12">Homodimer.</text>
</comment>
<feature type="binding site" evidence="12">
    <location>
        <position position="281"/>
    </location>
    <ligand>
        <name>K(+)</name>
        <dbReference type="ChEBI" id="CHEBI:29103"/>
    </ligand>
</feature>
<dbReference type="EMBL" id="CP017076">
    <property type="protein sequence ID" value="AOR79057.1"/>
    <property type="molecule type" value="Genomic_DNA"/>
</dbReference>
<evidence type="ECO:0000256" key="11">
    <source>
        <dbReference type="ARBA" id="ARBA00023277"/>
    </source>
</evidence>
<dbReference type="KEGG" id="nre:BES08_19365"/>
<feature type="binding site" evidence="12">
    <location>
        <position position="290"/>
    </location>
    <ligand>
        <name>K(+)</name>
        <dbReference type="ChEBI" id="CHEBI:29103"/>
    </ligand>
</feature>
<keyword evidence="11 12" id="KW-0119">Carbohydrate metabolism</keyword>
<reference evidence="17" key="3">
    <citation type="journal article" date="2017" name="J. Biotechnol.">
        <title>Complete genome sequence of Novosphingobium resinovorum SA1, a versatile xenobiotic-degrading bacterium capable of utilizing sulfanilic acid.</title>
        <authorList>
            <person name="Hegedus B."/>
            <person name="Kos P.B."/>
            <person name="Balint B."/>
            <person name="Maroti G."/>
            <person name="Gan H.M."/>
            <person name="Perei K."/>
            <person name="Rakhely G."/>
        </authorList>
    </citation>
    <scope>NUCLEOTIDE SEQUENCE [LARGE SCALE GENOMIC DNA]</scope>
    <source>
        <strain evidence="17">SA1</strain>
    </source>
</reference>
<evidence type="ECO:0000256" key="3">
    <source>
        <dbReference type="ARBA" id="ARBA00016943"/>
    </source>
</evidence>
<comment type="caution">
    <text evidence="12">Lacks conserved residue(s) required for the propagation of feature annotation.</text>
</comment>
<gene>
    <name evidence="12" type="primary">rbsK</name>
    <name evidence="14" type="ORF">BES08_19365</name>
    <name evidence="15" type="ORF">BV97_01671</name>
</gene>
<dbReference type="UniPathway" id="UPA00916">
    <property type="reaction ID" value="UER00889"/>
</dbReference>
<dbReference type="InterPro" id="IPR029056">
    <property type="entry name" value="Ribokinase-like"/>
</dbReference>